<feature type="compositionally biased region" description="Low complexity" evidence="6">
    <location>
        <begin position="313"/>
        <end position="326"/>
    </location>
</feature>
<dbReference type="EMBL" id="NHYE01001405">
    <property type="protein sequence ID" value="PPQ95927.1"/>
    <property type="molecule type" value="Genomic_DNA"/>
</dbReference>
<comment type="caution">
    <text evidence="8">The sequence shown here is derived from an EMBL/GenBank/DDBJ whole genome shotgun (WGS) entry which is preliminary data.</text>
</comment>
<dbReference type="Pfam" id="PF00172">
    <property type="entry name" value="Zn_clus"/>
    <property type="match status" value="1"/>
</dbReference>
<dbReference type="STRING" id="231916.A0A409XYS1"/>
<feature type="region of interest" description="Disordered" evidence="6">
    <location>
        <begin position="104"/>
        <end position="199"/>
    </location>
</feature>
<dbReference type="GO" id="GO:0005634">
    <property type="term" value="C:nucleus"/>
    <property type="evidence" value="ECO:0007669"/>
    <property type="project" value="UniProtKB-SubCell"/>
</dbReference>
<gene>
    <name evidence="8" type="ORF">CVT26_016148</name>
</gene>
<dbReference type="PANTHER" id="PTHR47338:SF5">
    <property type="entry name" value="ZN(II)2CYS6 TRANSCRIPTION FACTOR (EUROFUNG)"/>
    <property type="match status" value="1"/>
</dbReference>
<feature type="compositionally biased region" description="Basic and acidic residues" evidence="6">
    <location>
        <begin position="270"/>
        <end position="290"/>
    </location>
</feature>
<dbReference type="Gene3D" id="4.10.240.10">
    <property type="entry name" value="Zn(2)-C6 fungal-type DNA-binding domain"/>
    <property type="match status" value="1"/>
</dbReference>
<dbReference type="GO" id="GO:0008270">
    <property type="term" value="F:zinc ion binding"/>
    <property type="evidence" value="ECO:0007669"/>
    <property type="project" value="InterPro"/>
</dbReference>
<keyword evidence="2" id="KW-0479">Metal-binding</keyword>
<dbReference type="GO" id="GO:0000981">
    <property type="term" value="F:DNA-binding transcription factor activity, RNA polymerase II-specific"/>
    <property type="evidence" value="ECO:0007669"/>
    <property type="project" value="InterPro"/>
</dbReference>
<dbReference type="SMART" id="SM00066">
    <property type="entry name" value="GAL4"/>
    <property type="match status" value="1"/>
</dbReference>
<organism evidence="8 9">
    <name type="scientific">Gymnopilus dilepis</name>
    <dbReference type="NCBI Taxonomy" id="231916"/>
    <lineage>
        <taxon>Eukaryota</taxon>
        <taxon>Fungi</taxon>
        <taxon>Dikarya</taxon>
        <taxon>Basidiomycota</taxon>
        <taxon>Agaricomycotina</taxon>
        <taxon>Agaricomycetes</taxon>
        <taxon>Agaricomycetidae</taxon>
        <taxon>Agaricales</taxon>
        <taxon>Agaricineae</taxon>
        <taxon>Hymenogastraceae</taxon>
        <taxon>Gymnopilus</taxon>
    </lineage>
</organism>
<keyword evidence="5" id="KW-0539">Nucleus</keyword>
<accession>A0A409XYS1</accession>
<feature type="compositionally biased region" description="Basic residues" evidence="6">
    <location>
        <begin position="237"/>
        <end position="254"/>
    </location>
</feature>
<evidence type="ECO:0000259" key="7">
    <source>
        <dbReference type="PROSITE" id="PS50048"/>
    </source>
</evidence>
<evidence type="ECO:0000256" key="4">
    <source>
        <dbReference type="ARBA" id="ARBA00023163"/>
    </source>
</evidence>
<protein>
    <recommendedName>
        <fullName evidence="7">Zn(2)-C6 fungal-type domain-containing protein</fullName>
    </recommendedName>
</protein>
<evidence type="ECO:0000313" key="8">
    <source>
        <dbReference type="EMBL" id="PPQ95927.1"/>
    </source>
</evidence>
<dbReference type="InterPro" id="IPR050815">
    <property type="entry name" value="TF_fung"/>
</dbReference>
<dbReference type="AlphaFoldDB" id="A0A409XYS1"/>
<comment type="subcellular location">
    <subcellularLocation>
        <location evidence="1">Nucleus</location>
    </subcellularLocation>
</comment>
<keyword evidence="4" id="KW-0804">Transcription</keyword>
<dbReference type="CDD" id="cd00067">
    <property type="entry name" value="GAL4"/>
    <property type="match status" value="1"/>
</dbReference>
<proteinExistence type="predicted"/>
<dbReference type="InterPro" id="IPR036864">
    <property type="entry name" value="Zn2-C6_fun-type_DNA-bd_sf"/>
</dbReference>
<dbReference type="Proteomes" id="UP000284706">
    <property type="component" value="Unassembled WGS sequence"/>
</dbReference>
<dbReference type="PROSITE" id="PS50048">
    <property type="entry name" value="ZN2_CY6_FUNGAL_2"/>
    <property type="match status" value="1"/>
</dbReference>
<evidence type="ECO:0000256" key="2">
    <source>
        <dbReference type="ARBA" id="ARBA00022723"/>
    </source>
</evidence>
<keyword evidence="9" id="KW-1185">Reference proteome</keyword>
<evidence type="ECO:0000256" key="6">
    <source>
        <dbReference type="SAM" id="MobiDB-lite"/>
    </source>
</evidence>
<feature type="compositionally biased region" description="Polar residues" evidence="6">
    <location>
        <begin position="170"/>
        <end position="191"/>
    </location>
</feature>
<feature type="compositionally biased region" description="Low complexity" evidence="6">
    <location>
        <begin position="15"/>
        <end position="31"/>
    </location>
</feature>
<dbReference type="InParanoid" id="A0A409XYS1"/>
<dbReference type="PANTHER" id="PTHR47338">
    <property type="entry name" value="ZN(II)2CYS6 TRANSCRIPTION FACTOR (EUROFUNG)-RELATED"/>
    <property type="match status" value="1"/>
</dbReference>
<name>A0A409XYS1_9AGAR</name>
<evidence type="ECO:0000256" key="1">
    <source>
        <dbReference type="ARBA" id="ARBA00004123"/>
    </source>
</evidence>
<feature type="region of interest" description="Disordered" evidence="6">
    <location>
        <begin position="213"/>
        <end position="359"/>
    </location>
</feature>
<feature type="compositionally biased region" description="Polar residues" evidence="6">
    <location>
        <begin position="146"/>
        <end position="159"/>
    </location>
</feature>
<dbReference type="InterPro" id="IPR001138">
    <property type="entry name" value="Zn2Cys6_DnaBD"/>
</dbReference>
<feature type="domain" description="Zn(2)-C6 fungal-type" evidence="7">
    <location>
        <begin position="202"/>
        <end position="232"/>
    </location>
</feature>
<dbReference type="SUPFAM" id="SSF57701">
    <property type="entry name" value="Zn2/Cys6 DNA-binding domain"/>
    <property type="match status" value="1"/>
</dbReference>
<dbReference type="OrthoDB" id="10261408at2759"/>
<evidence type="ECO:0000256" key="3">
    <source>
        <dbReference type="ARBA" id="ARBA00023015"/>
    </source>
</evidence>
<feature type="region of interest" description="Disordered" evidence="6">
    <location>
        <begin position="1"/>
        <end position="45"/>
    </location>
</feature>
<evidence type="ECO:0000256" key="5">
    <source>
        <dbReference type="ARBA" id="ARBA00023242"/>
    </source>
</evidence>
<sequence>MVASSNADVYTPFPQGIISEEGGQSSEEGSGLHSPVFTAPYPTSGDSFRYQHDLDVHQPPAMLPPQYDYAQPPILDNALEPPNSSARHVPFPSQYSVPLRNQLEIGFPTPSPMDSRIPPATTHSSQSVDYRYSPTSERRLPGGTSHDASYTRTSGNSSALPMDNDHKPSLVSSGARSDTTPAPQASSSAQVTRKEKSSVVIACRQCRSRKIRCDSTRPGCNNCARRNNECEYDLVPKRRGPDKRPGTRQRSCKKRPADGSAPPPPKRKRTTTERSTEQREASSSRVKENMQDPNRPSPPSRHLDRHPQDPHYPQISPQPSQVPQSPTDLRITTDPNAHYKTEMTTPYRRPPSYMYEQGSYTKSSYPRQLDVNTFQFPDSHPPRKYPIPHSPSTETGPQAWWNRILSSDTHDDISAELTFLVNNTGHLLSFINLNFLIKRLSHPQDRLRIQPAFILSVLAMAKLMKSSTFELGAQGMQAAMAYANDAHLAYNDSLRSQWVDSTLAEAALILALFESSAHPEHNDNRATNALLKLDEIIWKIGLTTNDQGDRDVCRFSPNNVPMVLFDTGSDTYSEDRRCSCFPTDAIEPPNPYRHRNYILPWDSTWDADKIRDEEIRRLCWSALGLISEYIAQCEAFNEEPPQFYLSNPSHFALLFPGEVLDRVSPSFLASDSLSPKESVWALYCRSMLLWNFCNRFRQPSQEEERAEHAHEAYLEVQAIEDSLNAHHCNLDTTLIYNTREYVHNIRMLVTQALRSSFNGLDNSKLAPGPIFKRKQAEDWLFYESQLMQKVNNVVHQLGGPEGVQLTRRPYRINWFINQLTICLVLWNHDPTLDDALKLAKSILQPIDVLNALWPCFSIQQKCDSLRQQLVEACVSRGIEQPLPPTYTVPAFLRSP</sequence>
<keyword evidence="3" id="KW-0805">Transcription regulation</keyword>
<evidence type="ECO:0000313" key="9">
    <source>
        <dbReference type="Proteomes" id="UP000284706"/>
    </source>
</evidence>
<dbReference type="PROSITE" id="PS00463">
    <property type="entry name" value="ZN2_CY6_FUNGAL_1"/>
    <property type="match status" value="1"/>
</dbReference>
<reference evidence="8 9" key="1">
    <citation type="journal article" date="2018" name="Evol. Lett.">
        <title>Horizontal gene cluster transfer increased hallucinogenic mushroom diversity.</title>
        <authorList>
            <person name="Reynolds H.T."/>
            <person name="Vijayakumar V."/>
            <person name="Gluck-Thaler E."/>
            <person name="Korotkin H.B."/>
            <person name="Matheny P.B."/>
            <person name="Slot J.C."/>
        </authorList>
    </citation>
    <scope>NUCLEOTIDE SEQUENCE [LARGE SCALE GENOMIC DNA]</scope>
    <source>
        <strain evidence="8 9">SRW20</strain>
    </source>
</reference>